<comment type="pathway">
    <text evidence="26">Amino-acid biosynthesis; L-methionine biosynthesis via de novo pathway; L-homocysteine from L-cystathionine: step 1/1.</text>
</comment>
<comment type="cofactor">
    <cofactor evidence="1">
        <name>pyridoxal 5'-phosphate</name>
        <dbReference type="ChEBI" id="CHEBI:597326"/>
    </cofactor>
</comment>
<dbReference type="Pfam" id="PF08544">
    <property type="entry name" value="GHMP_kinases_C"/>
    <property type="match status" value="1"/>
</dbReference>
<dbReference type="InterPro" id="IPR006205">
    <property type="entry name" value="Mev_gal_kin"/>
</dbReference>
<keyword evidence="19" id="KW-0443">Lipid metabolism</keyword>
<comment type="pathway">
    <text evidence="25">Isoprenoid biosynthesis; isopentenyl diphosphate biosynthesis via mevalonate pathway; isopentenyl diphosphate from (R)-mevalonate: step 1/3.</text>
</comment>
<dbReference type="SUPFAM" id="SSF53383">
    <property type="entry name" value="PLP-dependent transferases"/>
    <property type="match status" value="1"/>
</dbReference>
<keyword evidence="10" id="KW-0808">Transferase</keyword>
<dbReference type="EC" id="4.4.1.13" evidence="6"/>
<dbReference type="SUPFAM" id="SSF54211">
    <property type="entry name" value="Ribosomal protein S5 domain 2-like"/>
    <property type="match status" value="1"/>
</dbReference>
<evidence type="ECO:0000256" key="1">
    <source>
        <dbReference type="ARBA" id="ARBA00001933"/>
    </source>
</evidence>
<evidence type="ECO:0000256" key="22">
    <source>
        <dbReference type="ARBA" id="ARBA00023221"/>
    </source>
</evidence>
<keyword evidence="13" id="KW-0418">Kinase</keyword>
<evidence type="ECO:0000256" key="16">
    <source>
        <dbReference type="ARBA" id="ARBA00022898"/>
    </source>
</evidence>
<dbReference type="InterPro" id="IPR000277">
    <property type="entry name" value="Cys/Met-Metab_PyrdxlP-dep_enz"/>
</dbReference>
<dbReference type="GO" id="GO:0016126">
    <property type="term" value="P:sterol biosynthetic process"/>
    <property type="evidence" value="ECO:0007669"/>
    <property type="project" value="UniProtKB-KW"/>
</dbReference>
<dbReference type="NCBIfam" id="TIGR00549">
    <property type="entry name" value="mevalon_kin"/>
    <property type="match status" value="1"/>
</dbReference>
<evidence type="ECO:0000256" key="2">
    <source>
        <dbReference type="ARBA" id="ARBA00004496"/>
    </source>
</evidence>
<dbReference type="GO" id="GO:0004496">
    <property type="term" value="F:mevalonate kinase activity"/>
    <property type="evidence" value="ECO:0007669"/>
    <property type="project" value="UniProtKB-EC"/>
</dbReference>
<dbReference type="PROSITE" id="PS00868">
    <property type="entry name" value="CYS_MET_METAB_PP"/>
    <property type="match status" value="1"/>
</dbReference>
<keyword evidence="16" id="KW-0663">Pyridoxal phosphate</keyword>
<dbReference type="Gene3D" id="3.40.640.10">
    <property type="entry name" value="Type I PLP-dependent aspartate aminotransferase-like (Major domain)"/>
    <property type="match status" value="1"/>
</dbReference>
<evidence type="ECO:0000256" key="21">
    <source>
        <dbReference type="ARBA" id="ARBA00023167"/>
    </source>
</evidence>
<dbReference type="Proteomes" id="UP001215280">
    <property type="component" value="Unassembled WGS sequence"/>
</dbReference>
<dbReference type="GO" id="GO:0019346">
    <property type="term" value="P:transsulfuration"/>
    <property type="evidence" value="ECO:0007669"/>
    <property type="project" value="InterPro"/>
</dbReference>
<keyword evidence="23" id="KW-0456">Lyase</keyword>
<keyword evidence="21" id="KW-0486">Methionine biosynthesis</keyword>
<sequence>MPPKIDAKVPPLHDLPTPEPESPLRARKPYRFSTLCATVENPDQKDQYGSSSVPIYQSATFKGVGNVYDYSRSGNPTRSHLEHHIAKISSAAHALTVSSGMAALDIILRILKPGDEVIAGDDLYGGTNRLLTYIRTHGGVVVHHVDTTDPSSVLPFIHPTKTAMVLLESPTNPLLKIADIAAISKDVKERAADAIVVVDNTMMSPYLQRPLEHGADIVYDSATKYLSGHHDLMAGVITCNRDDLKKQMAFTINSVGNALAPNDCFLLLRGTKTLALRMDRQQATSQLVATYLHDLGFRTHYPGLSDHPGREIHERIASGNGAVLSFETGDKELSERVVGAARLWGISVSFGCVNSLISMPCVMSHASIDPATRAARGLPEDLIRLCVGIEDPVDLIDDLEHALIDAGAIVFDAQQNKYVRVVPSTNDELNRAVEKLALGEAEHEWFVSAPGKIILFGEHAVVHGVTAVAASVDLRCYGLTTPRTDGKLSVHFADIDDFYSEWDIESLPWDAVTPIAAGEDHPEGLDQVLVDAILAGPLKALDESAKHARSAALAFLYMYLMLSHPRRPSFNFTARATLPVGAGLGSSASFSTCSATAILLVNRAITLPPPPQPTSAVPGSAAPHVHVSHQGRRFIPPSIAEHVNRWAFIAEKVLHGNPSGVDNSVAVFGGALAYTRAGFPMGGKGGMEPIQGFKSLRFLLTNSKVPRDTKKLVAGVGALKTSEPELVDGILKAIQSISDEARRALGDPELSRVELLSALSALINENHQHLVTLGVSHPSLETIRAKTAAAPFGLSTKLTGAGGGGCAVTLVPDDFQSAALDNLIAELAQEKFVPYITSVGGSGLGILSPYTPPNLTQPSAVVSPGQVTPPETPGLTHPDAGGDPLLRLAFEKQSMPTLAQWADGLGRWLYV</sequence>
<dbReference type="GO" id="GO:0005737">
    <property type="term" value="C:cytoplasm"/>
    <property type="evidence" value="ECO:0007669"/>
    <property type="project" value="UniProtKB-SubCell"/>
</dbReference>
<evidence type="ECO:0000256" key="13">
    <source>
        <dbReference type="ARBA" id="ARBA00022777"/>
    </source>
</evidence>
<dbReference type="GO" id="GO:0008299">
    <property type="term" value="P:isoprenoid biosynthetic process"/>
    <property type="evidence" value="ECO:0007669"/>
    <property type="project" value="InterPro"/>
</dbReference>
<keyword evidence="7" id="KW-0963">Cytoplasm</keyword>
<evidence type="ECO:0000256" key="24">
    <source>
        <dbReference type="ARBA" id="ARBA00029310"/>
    </source>
</evidence>
<keyword evidence="14" id="KW-0067">ATP-binding</keyword>
<dbReference type="InterPro" id="IPR006203">
    <property type="entry name" value="GHMP_knse_ATP-bd_CS"/>
</dbReference>
<organism evidence="33 34">
    <name type="scientific">Mycena maculata</name>
    <dbReference type="NCBI Taxonomy" id="230809"/>
    <lineage>
        <taxon>Eukaryota</taxon>
        <taxon>Fungi</taxon>
        <taxon>Dikarya</taxon>
        <taxon>Basidiomycota</taxon>
        <taxon>Agaricomycotina</taxon>
        <taxon>Agaricomycetes</taxon>
        <taxon>Agaricomycetidae</taxon>
        <taxon>Agaricales</taxon>
        <taxon>Marasmiineae</taxon>
        <taxon>Mycenaceae</taxon>
        <taxon>Mycena</taxon>
    </lineage>
</organism>
<evidence type="ECO:0000313" key="33">
    <source>
        <dbReference type="EMBL" id="KAJ7758870.1"/>
    </source>
</evidence>
<evidence type="ECO:0000256" key="31">
    <source>
        <dbReference type="SAM" id="MobiDB-lite"/>
    </source>
</evidence>
<evidence type="ECO:0000256" key="10">
    <source>
        <dbReference type="ARBA" id="ARBA00022679"/>
    </source>
</evidence>
<dbReference type="InterPro" id="IPR013750">
    <property type="entry name" value="GHMP_kinase_C_dom"/>
</dbReference>
<accession>A0AAD7JAA2</accession>
<dbReference type="Gene3D" id="3.90.1150.10">
    <property type="entry name" value="Aspartate Aminotransferase, domain 1"/>
    <property type="match status" value="1"/>
</dbReference>
<dbReference type="InterPro" id="IPR015422">
    <property type="entry name" value="PyrdxlP-dep_Trfase_small"/>
</dbReference>
<dbReference type="EC" id="2.7.1.36" evidence="5"/>
<dbReference type="InterPro" id="IPR020568">
    <property type="entry name" value="Ribosomal_Su5_D2-typ_SF"/>
</dbReference>
<evidence type="ECO:0000256" key="15">
    <source>
        <dbReference type="ARBA" id="ARBA00022842"/>
    </source>
</evidence>
<evidence type="ECO:0000256" key="20">
    <source>
        <dbReference type="ARBA" id="ARBA00023166"/>
    </source>
</evidence>
<evidence type="ECO:0000256" key="7">
    <source>
        <dbReference type="ARBA" id="ARBA00022490"/>
    </source>
</evidence>
<protein>
    <recommendedName>
        <fullName evidence="30">Cystathionine beta-lyase</fullName>
        <ecNumber evidence="5">2.7.1.36</ecNumber>
        <ecNumber evidence="6">4.4.1.13</ecNumber>
    </recommendedName>
    <alternativeName>
        <fullName evidence="27">Cysteine-S-conjugate beta-lyase</fullName>
    </alternativeName>
</protein>
<evidence type="ECO:0000256" key="23">
    <source>
        <dbReference type="ARBA" id="ARBA00023239"/>
    </source>
</evidence>
<evidence type="ECO:0000256" key="6">
    <source>
        <dbReference type="ARBA" id="ARBA00012224"/>
    </source>
</evidence>
<keyword evidence="9" id="KW-0028">Amino-acid biosynthesis</keyword>
<dbReference type="InterPro" id="IPR036554">
    <property type="entry name" value="GHMP_kinase_C_sf"/>
</dbReference>
<dbReference type="GO" id="GO:0030170">
    <property type="term" value="F:pyridoxal phosphate binding"/>
    <property type="evidence" value="ECO:0007669"/>
    <property type="project" value="InterPro"/>
</dbReference>
<dbReference type="InterPro" id="IPR015421">
    <property type="entry name" value="PyrdxlP-dep_Trfase_major"/>
</dbReference>
<keyword evidence="18" id="KW-0756">Sterol biosynthesis</keyword>
<keyword evidence="20" id="KW-1207">Sterol metabolism</keyword>
<comment type="subcellular location">
    <subcellularLocation>
        <location evidence="2">Cytoplasm</location>
    </subcellularLocation>
</comment>
<evidence type="ECO:0000256" key="8">
    <source>
        <dbReference type="ARBA" id="ARBA00022516"/>
    </source>
</evidence>
<keyword evidence="15" id="KW-0460">Magnesium</keyword>
<keyword evidence="8" id="KW-0444">Lipid biosynthesis</keyword>
<dbReference type="PROSITE" id="PS00627">
    <property type="entry name" value="GHMP_KINASES_ATP"/>
    <property type="match status" value="1"/>
</dbReference>
<evidence type="ECO:0000256" key="14">
    <source>
        <dbReference type="ARBA" id="ARBA00022840"/>
    </source>
</evidence>
<evidence type="ECO:0000256" key="28">
    <source>
        <dbReference type="ARBA" id="ARBA00047517"/>
    </source>
</evidence>
<name>A0AAD7JAA2_9AGAR</name>
<keyword evidence="22" id="KW-0753">Steroid metabolism</keyword>
<evidence type="ECO:0000256" key="26">
    <source>
        <dbReference type="ARBA" id="ARBA00046315"/>
    </source>
</evidence>
<evidence type="ECO:0000256" key="3">
    <source>
        <dbReference type="ARBA" id="ARBA00006495"/>
    </source>
</evidence>
<comment type="similarity">
    <text evidence="4">Belongs to the trans-sulfuration enzymes family.</text>
</comment>
<dbReference type="FunFam" id="3.90.1150.10:FF:000013">
    <property type="entry name" value="Cystathionine beta-lyase"/>
    <property type="match status" value="1"/>
</dbReference>
<comment type="catalytic activity">
    <reaction evidence="24">
        <text>(R)-mevalonate + ATP = (R)-5-phosphomevalonate + ADP + H(+)</text>
        <dbReference type="Rhea" id="RHEA:17065"/>
        <dbReference type="ChEBI" id="CHEBI:15378"/>
        <dbReference type="ChEBI" id="CHEBI:30616"/>
        <dbReference type="ChEBI" id="CHEBI:36464"/>
        <dbReference type="ChEBI" id="CHEBI:58146"/>
        <dbReference type="ChEBI" id="CHEBI:456216"/>
        <dbReference type="EC" id="2.7.1.36"/>
    </reaction>
    <physiologicalReaction direction="left-to-right" evidence="24">
        <dbReference type="Rhea" id="RHEA:17066"/>
    </physiologicalReaction>
</comment>
<dbReference type="Gene3D" id="3.30.70.890">
    <property type="entry name" value="GHMP kinase, C-terminal domain"/>
    <property type="match status" value="1"/>
</dbReference>
<comment type="similarity">
    <text evidence="3">Belongs to the GHMP kinase family. Mevalonate kinase subfamily.</text>
</comment>
<dbReference type="PANTHER" id="PTHR11808:SF50">
    <property type="entry name" value="CYSTATHIONINE BETA-LYASE"/>
    <property type="match status" value="1"/>
</dbReference>
<dbReference type="PANTHER" id="PTHR11808">
    <property type="entry name" value="TRANS-SULFURATION ENZYME FAMILY MEMBER"/>
    <property type="match status" value="1"/>
</dbReference>
<comment type="caution">
    <text evidence="33">The sequence shown here is derived from an EMBL/GenBank/DDBJ whole genome shotgun (WGS) entry which is preliminary data.</text>
</comment>
<evidence type="ECO:0000256" key="27">
    <source>
        <dbReference type="ARBA" id="ARBA00047213"/>
    </source>
</evidence>
<reference evidence="33" key="1">
    <citation type="submission" date="2023-03" db="EMBL/GenBank/DDBJ databases">
        <title>Massive genome expansion in bonnet fungi (Mycena s.s.) driven by repeated elements and novel gene families across ecological guilds.</title>
        <authorList>
            <consortium name="Lawrence Berkeley National Laboratory"/>
            <person name="Harder C.B."/>
            <person name="Miyauchi S."/>
            <person name="Viragh M."/>
            <person name="Kuo A."/>
            <person name="Thoen E."/>
            <person name="Andreopoulos B."/>
            <person name="Lu D."/>
            <person name="Skrede I."/>
            <person name="Drula E."/>
            <person name="Henrissat B."/>
            <person name="Morin E."/>
            <person name="Kohler A."/>
            <person name="Barry K."/>
            <person name="LaButti K."/>
            <person name="Morin E."/>
            <person name="Salamov A."/>
            <person name="Lipzen A."/>
            <person name="Mereny Z."/>
            <person name="Hegedus B."/>
            <person name="Baldrian P."/>
            <person name="Stursova M."/>
            <person name="Weitz H."/>
            <person name="Taylor A."/>
            <person name="Grigoriev I.V."/>
            <person name="Nagy L.G."/>
            <person name="Martin F."/>
            <person name="Kauserud H."/>
        </authorList>
    </citation>
    <scope>NUCLEOTIDE SEQUENCE</scope>
    <source>
        <strain evidence="33">CBHHK188m</strain>
    </source>
</reference>
<dbReference type="CDD" id="cd00614">
    <property type="entry name" value="CGS_like"/>
    <property type="match status" value="1"/>
</dbReference>
<evidence type="ECO:0000259" key="32">
    <source>
        <dbReference type="Pfam" id="PF08544"/>
    </source>
</evidence>
<dbReference type="FunFam" id="3.40.640.10:FF:000009">
    <property type="entry name" value="Cystathionine gamma-synthase homolog"/>
    <property type="match status" value="1"/>
</dbReference>
<dbReference type="InterPro" id="IPR014721">
    <property type="entry name" value="Ribsml_uS5_D2-typ_fold_subgr"/>
</dbReference>
<dbReference type="Pfam" id="PF01053">
    <property type="entry name" value="Cys_Met_Meta_PP"/>
    <property type="match status" value="1"/>
</dbReference>
<comment type="catalytic activity">
    <reaction evidence="28">
        <text>L,L-cystathionine + H2O = L-homocysteine + pyruvate + NH4(+)</text>
        <dbReference type="Rhea" id="RHEA:13965"/>
        <dbReference type="ChEBI" id="CHEBI:15361"/>
        <dbReference type="ChEBI" id="CHEBI:15377"/>
        <dbReference type="ChEBI" id="CHEBI:28938"/>
        <dbReference type="ChEBI" id="CHEBI:58161"/>
        <dbReference type="ChEBI" id="CHEBI:58199"/>
    </reaction>
</comment>
<dbReference type="GO" id="GO:0046872">
    <property type="term" value="F:metal ion binding"/>
    <property type="evidence" value="ECO:0007669"/>
    <property type="project" value="UniProtKB-KW"/>
</dbReference>
<evidence type="ECO:0000256" key="4">
    <source>
        <dbReference type="ARBA" id="ARBA00009077"/>
    </source>
</evidence>
<dbReference type="NCBIfam" id="TIGR01329">
    <property type="entry name" value="cysta_beta_ly_E"/>
    <property type="match status" value="1"/>
</dbReference>
<evidence type="ECO:0000256" key="9">
    <source>
        <dbReference type="ARBA" id="ARBA00022605"/>
    </source>
</evidence>
<evidence type="ECO:0000256" key="19">
    <source>
        <dbReference type="ARBA" id="ARBA00023098"/>
    </source>
</evidence>
<gene>
    <name evidence="33" type="ORF">DFH07DRAFT_818135</name>
</gene>
<keyword evidence="11" id="KW-0479">Metal-binding</keyword>
<evidence type="ECO:0000256" key="12">
    <source>
        <dbReference type="ARBA" id="ARBA00022741"/>
    </source>
</evidence>
<dbReference type="EMBL" id="JARJLG010000054">
    <property type="protein sequence ID" value="KAJ7758870.1"/>
    <property type="molecule type" value="Genomic_DNA"/>
</dbReference>
<dbReference type="InterPro" id="IPR015424">
    <property type="entry name" value="PyrdxlP-dep_Trfase"/>
</dbReference>
<keyword evidence="34" id="KW-1185">Reference proteome</keyword>
<evidence type="ECO:0000256" key="25">
    <source>
        <dbReference type="ARBA" id="ARBA00029438"/>
    </source>
</evidence>
<evidence type="ECO:0000256" key="29">
    <source>
        <dbReference type="ARBA" id="ARBA00047625"/>
    </source>
</evidence>
<proteinExistence type="inferred from homology"/>
<evidence type="ECO:0000256" key="17">
    <source>
        <dbReference type="ARBA" id="ARBA00022955"/>
    </source>
</evidence>
<feature type="domain" description="GHMP kinase C-terminal" evidence="32">
    <location>
        <begin position="756"/>
        <end position="816"/>
    </location>
</feature>
<comment type="catalytic activity">
    <reaction evidence="29">
        <text>an S-substituted L-cysteine + H2O = a thiol + pyruvate + NH4(+)</text>
        <dbReference type="Rhea" id="RHEA:18121"/>
        <dbReference type="ChEBI" id="CHEBI:15361"/>
        <dbReference type="ChEBI" id="CHEBI:15377"/>
        <dbReference type="ChEBI" id="CHEBI:28938"/>
        <dbReference type="ChEBI" id="CHEBI:29256"/>
        <dbReference type="ChEBI" id="CHEBI:58717"/>
        <dbReference type="EC" id="4.4.1.13"/>
    </reaction>
</comment>
<dbReference type="FunFam" id="3.30.70.890:FF:000003">
    <property type="entry name" value="Mevalonate kinase"/>
    <property type="match status" value="1"/>
</dbReference>
<dbReference type="InterPro" id="IPR054542">
    <property type="entry name" value="Cys_met_metab_PP"/>
</dbReference>
<evidence type="ECO:0000256" key="30">
    <source>
        <dbReference type="ARBA" id="ARBA00072331"/>
    </source>
</evidence>
<keyword evidence="17" id="KW-0752">Steroid biosynthesis</keyword>
<dbReference type="GO" id="GO:0071266">
    <property type="term" value="P:'de novo' L-methionine biosynthetic process"/>
    <property type="evidence" value="ECO:0007669"/>
    <property type="project" value="InterPro"/>
</dbReference>
<dbReference type="AlphaFoldDB" id="A0AAD7JAA2"/>
<dbReference type="PRINTS" id="PR00959">
    <property type="entry name" value="MEVGALKINASE"/>
</dbReference>
<dbReference type="SUPFAM" id="SSF55060">
    <property type="entry name" value="GHMP Kinase, C-terminal domain"/>
    <property type="match status" value="1"/>
</dbReference>
<evidence type="ECO:0000256" key="11">
    <source>
        <dbReference type="ARBA" id="ARBA00022723"/>
    </source>
</evidence>
<dbReference type="GO" id="GO:0005524">
    <property type="term" value="F:ATP binding"/>
    <property type="evidence" value="ECO:0007669"/>
    <property type="project" value="UniProtKB-KW"/>
</dbReference>
<feature type="region of interest" description="Disordered" evidence="31">
    <location>
        <begin position="1"/>
        <end position="27"/>
    </location>
</feature>
<dbReference type="GO" id="GO:0047804">
    <property type="term" value="F:cysteine-S-conjugate beta-lyase activity"/>
    <property type="evidence" value="ECO:0007669"/>
    <property type="project" value="UniProtKB-EC"/>
</dbReference>
<dbReference type="Gene3D" id="3.30.230.10">
    <property type="match status" value="1"/>
</dbReference>
<evidence type="ECO:0000256" key="5">
    <source>
        <dbReference type="ARBA" id="ARBA00012103"/>
    </source>
</evidence>
<evidence type="ECO:0000256" key="18">
    <source>
        <dbReference type="ARBA" id="ARBA00023011"/>
    </source>
</evidence>
<keyword evidence="12" id="KW-0547">Nucleotide-binding</keyword>
<evidence type="ECO:0000313" key="34">
    <source>
        <dbReference type="Proteomes" id="UP001215280"/>
    </source>
</evidence>
<dbReference type="InterPro" id="IPR006238">
    <property type="entry name" value="Cys_b_lyase_euk"/>
</dbReference>